<dbReference type="GO" id="GO:0046872">
    <property type="term" value="F:metal ion binding"/>
    <property type="evidence" value="ECO:0007669"/>
    <property type="project" value="UniProtKB-KW"/>
</dbReference>
<sequence length="361" mass="38675">MENPCTSGTASSAGAADDRSSSDRADRRAGAIYGLAYGDAWGFGVEFASYQRIVNVYGKRGPEFPRLAAITDDTQMSIAVARALDDTARAGGLTPLRPAELRRALLTRFLQWLHDPDNNRAPGNACLTALYAVERLGTDFWATASVTNSKGCGTVMRAPWIGVDARLTDAEVGDVAALQSVLTHGHATATVAAMITARVTRELFAGRVDLADAFDWTVDHVASRPGFDVDVLGTVWEREGRSSAQEYLDVGWAEVAGVLDRARLGLQPLRQEPWESDPCQYGGDGWTAEEALATSLLIATAFADDPENGLRRAAATGGDSDSLAAVAGGLLGAGCGMVWPELWIERLEPRYRDELASIREQ</sequence>
<proteinExistence type="predicted"/>
<dbReference type="SUPFAM" id="SSF101478">
    <property type="entry name" value="ADP-ribosylglycohydrolase"/>
    <property type="match status" value="1"/>
</dbReference>
<feature type="compositionally biased region" description="Low complexity" evidence="2">
    <location>
        <begin position="1"/>
        <end position="15"/>
    </location>
</feature>
<accession>A0AAC9PQ24</accession>
<feature type="binding site" evidence="1">
    <location>
        <position position="319"/>
    </location>
    <ligand>
        <name>Mg(2+)</name>
        <dbReference type="ChEBI" id="CHEBI:18420"/>
        <label>1</label>
    </ligand>
</feature>
<dbReference type="Gene3D" id="1.10.4080.10">
    <property type="entry name" value="ADP-ribosylation/Crystallin J1"/>
    <property type="match status" value="1"/>
</dbReference>
<evidence type="ECO:0000256" key="1">
    <source>
        <dbReference type="PIRSR" id="PIRSR605502-1"/>
    </source>
</evidence>
<dbReference type="KEGG" id="acad:UA74_02740"/>
<feature type="binding site" evidence="1">
    <location>
        <position position="322"/>
    </location>
    <ligand>
        <name>Mg(2+)</name>
        <dbReference type="ChEBI" id="CHEBI:18420"/>
        <label>1</label>
    </ligand>
</feature>
<organism evidence="3 4">
    <name type="scientific">Actinoalloteichus fjordicus</name>
    <dbReference type="NCBI Taxonomy" id="1612552"/>
    <lineage>
        <taxon>Bacteria</taxon>
        <taxon>Bacillati</taxon>
        <taxon>Actinomycetota</taxon>
        <taxon>Actinomycetes</taxon>
        <taxon>Pseudonocardiales</taxon>
        <taxon>Pseudonocardiaceae</taxon>
        <taxon>Actinoalloteichus</taxon>
    </lineage>
</organism>
<keyword evidence="4" id="KW-1185">Reference proteome</keyword>
<protein>
    <submittedName>
        <fullName evidence="3">ADP-ribosylglycohydrolase</fullName>
    </submittedName>
</protein>
<feature type="region of interest" description="Disordered" evidence="2">
    <location>
        <begin position="1"/>
        <end position="22"/>
    </location>
</feature>
<dbReference type="InterPro" id="IPR050792">
    <property type="entry name" value="ADP-ribosylglycohydrolase"/>
</dbReference>
<dbReference type="InterPro" id="IPR005502">
    <property type="entry name" value="Ribosyl_crysJ1"/>
</dbReference>
<name>A0AAC9PQ24_9PSEU</name>
<evidence type="ECO:0000313" key="4">
    <source>
        <dbReference type="Proteomes" id="UP000185511"/>
    </source>
</evidence>
<keyword evidence="1" id="KW-0479">Metal-binding</keyword>
<feature type="binding site" evidence="1">
    <location>
        <position position="72"/>
    </location>
    <ligand>
        <name>Mg(2+)</name>
        <dbReference type="ChEBI" id="CHEBI:18420"/>
        <label>1</label>
    </ligand>
</feature>
<gene>
    <name evidence="3" type="ORF">UA74_02740</name>
</gene>
<reference evidence="4" key="1">
    <citation type="submission" date="2016-06" db="EMBL/GenBank/DDBJ databases">
        <title>Complete genome sequence of Actinoalloteichus fjordicus DSM 46855 (=ADI127-17), type strain of the new species Actinoalloteichus fjordicus.</title>
        <authorList>
            <person name="Ruckert C."/>
            <person name="Nouioui I."/>
            <person name="Willmese J."/>
            <person name="van Wezel G."/>
            <person name="Klenk H.-P."/>
            <person name="Kalinowski J."/>
            <person name="Zotchev S.B."/>
        </authorList>
    </citation>
    <scope>NUCLEOTIDE SEQUENCE [LARGE SCALE GENOMIC DNA]</scope>
    <source>
        <strain evidence="4">ADI127-7</strain>
    </source>
</reference>
<feature type="binding site" evidence="1">
    <location>
        <position position="71"/>
    </location>
    <ligand>
        <name>Mg(2+)</name>
        <dbReference type="ChEBI" id="CHEBI:18420"/>
        <label>1</label>
    </ligand>
</feature>
<comment type="cofactor">
    <cofactor evidence="1">
        <name>Mg(2+)</name>
        <dbReference type="ChEBI" id="CHEBI:18420"/>
    </cofactor>
    <text evidence="1">Binds 2 magnesium ions per subunit.</text>
</comment>
<evidence type="ECO:0000313" key="3">
    <source>
        <dbReference type="EMBL" id="APU12635.1"/>
    </source>
</evidence>
<dbReference type="Proteomes" id="UP000185511">
    <property type="component" value="Chromosome"/>
</dbReference>
<dbReference type="EMBL" id="CP016076">
    <property type="protein sequence ID" value="APU12635.1"/>
    <property type="molecule type" value="Genomic_DNA"/>
</dbReference>
<dbReference type="PANTHER" id="PTHR16222:SF12">
    <property type="entry name" value="ADP-RIBOSYLGLYCOHYDROLASE-RELATED"/>
    <property type="match status" value="1"/>
</dbReference>
<feature type="binding site" evidence="1">
    <location>
        <position position="321"/>
    </location>
    <ligand>
        <name>Mg(2+)</name>
        <dbReference type="ChEBI" id="CHEBI:18420"/>
        <label>1</label>
    </ligand>
</feature>
<evidence type="ECO:0000256" key="2">
    <source>
        <dbReference type="SAM" id="MobiDB-lite"/>
    </source>
</evidence>
<dbReference type="PANTHER" id="PTHR16222">
    <property type="entry name" value="ADP-RIBOSYLGLYCOHYDROLASE"/>
    <property type="match status" value="1"/>
</dbReference>
<dbReference type="InterPro" id="IPR036705">
    <property type="entry name" value="Ribosyl_crysJ1_sf"/>
</dbReference>
<dbReference type="RefSeq" id="WP_075738592.1">
    <property type="nucleotide sequence ID" value="NZ_CP016076.1"/>
</dbReference>
<dbReference type="Pfam" id="PF03747">
    <property type="entry name" value="ADP_ribosyl_GH"/>
    <property type="match status" value="1"/>
</dbReference>
<feature type="binding site" evidence="1">
    <location>
        <position position="73"/>
    </location>
    <ligand>
        <name>Mg(2+)</name>
        <dbReference type="ChEBI" id="CHEBI:18420"/>
        <label>1</label>
    </ligand>
</feature>
<dbReference type="AlphaFoldDB" id="A0AAC9PQ24"/>
<keyword evidence="1" id="KW-0460">Magnesium</keyword>